<proteinExistence type="predicted"/>
<dbReference type="Pfam" id="PF00653">
    <property type="entry name" value="BIR"/>
    <property type="match status" value="2"/>
</dbReference>
<accession>A0AA48P7M0</accession>
<dbReference type="PROSITE" id="PS50143">
    <property type="entry name" value="BIR_REPEAT_2"/>
    <property type="match status" value="2"/>
</dbReference>
<protein>
    <submittedName>
        <fullName evidence="1">ORF68</fullName>
    </submittedName>
</protein>
<reference evidence="1" key="2">
    <citation type="submission" date="2023-01" db="EMBL/GenBank/DDBJ databases">
        <authorList>
            <person name="Rosani U."/>
            <person name="Delmont T.O."/>
            <person name="Gaia M."/>
            <person name="Krupovic M."/>
        </authorList>
    </citation>
    <scope>NUCLEOTIDE SEQUENCE</scope>
    <source>
        <strain evidence="1">MalacoHV2/Med/2018 153</strain>
    </source>
</reference>
<sequence length="210" mass="24009">MSLMNNMFQRAETFYKISSLWSSELRSLIIPLAAAGFKHLACNTTICVYCNVTKDNWTIADDPKVVHLQLNPECSGIKTSWGCEQFSPFDTLTLGTQLELEPNNQAVLKKRIMSFNRNWPYNFINSKFSPEIMAKAGFVYIGIHFEDEVICTSCGCNISNWCFKQSPTKEHIKYVRKNMKFCSVLYDRVIGIDDINIDDTNMALSLSKIE</sequence>
<name>A0AA48P7M0_9VIRU</name>
<dbReference type="SUPFAM" id="SSF57924">
    <property type="entry name" value="Inhibitor of apoptosis (IAP) repeat"/>
    <property type="match status" value="2"/>
</dbReference>
<dbReference type="PANTHER" id="PTHR10044">
    <property type="entry name" value="INHIBITOR OF APOPTOSIS"/>
    <property type="match status" value="1"/>
</dbReference>
<reference evidence="1" key="1">
    <citation type="journal article" date="2023" name="Front. Mar. Sci.">
        <title>Tracing the invertebrate herpesviruses in the global sequence datasets.</title>
        <authorList>
            <person name="Rosani U."/>
            <person name="Gaia M."/>
            <person name="Delmont T.O."/>
            <person name="Krupovic M."/>
        </authorList>
    </citation>
    <scope>NUCLEOTIDE SEQUENCE</scope>
    <source>
        <strain evidence="1">MalacoHV2/Med/2018 153</strain>
    </source>
</reference>
<dbReference type="InterPro" id="IPR001370">
    <property type="entry name" value="BIR_rpt"/>
</dbReference>
<evidence type="ECO:0000313" key="1">
    <source>
        <dbReference type="EMBL" id="DBA11608.1"/>
    </source>
</evidence>
<dbReference type="EMBL" id="BK063061">
    <property type="protein sequence ID" value="DBA11608.1"/>
    <property type="molecule type" value="Genomic_DNA"/>
</dbReference>
<dbReference type="SMART" id="SM00238">
    <property type="entry name" value="BIR"/>
    <property type="match status" value="1"/>
</dbReference>
<dbReference type="Gene3D" id="1.10.1170.10">
    <property type="entry name" value="Inhibitor Of Apoptosis Protein (2mihbC-IAP-1), Chain A"/>
    <property type="match status" value="2"/>
</dbReference>
<organism evidence="1">
    <name type="scientific">Malaco herpesvirus 2</name>
    <dbReference type="NCBI Taxonomy" id="3031798"/>
    <lineage>
        <taxon>Viruses</taxon>
        <taxon>Duplodnaviria</taxon>
        <taxon>Heunggongvirae</taxon>
        <taxon>Peploviricota</taxon>
        <taxon>Herviviricetes</taxon>
        <taxon>Herpesvirales</taxon>
        <taxon>Malacoherpesviridae</taxon>
    </lineage>
</organism>
<dbReference type="InterPro" id="IPR050784">
    <property type="entry name" value="IAP"/>
</dbReference>